<evidence type="ECO:0000313" key="2">
    <source>
        <dbReference type="Proteomes" id="UP001057279"/>
    </source>
</evidence>
<keyword evidence="2" id="KW-1185">Reference proteome</keyword>
<sequence length="513" mass="58566">MEPRAAQVRRRERLGRQQKDRPSREGEPCSGGAGRPGNVEMHRGPDLVQWTQRMQAVKTQLLEQAQGQLMELLDQAMWEAVQAYPPQGRPVPSVPPDSLHKTREPSLGKRKVFIIRKSLLDELMEVPHFRTIYHMFVAGLCVFIISTLAIDLIDEGRLMMEFDLLTFSFGQLPLALVTWVPMFLSTLLVPYQALRLWERPQSGGAWTLGVGLGCLLLAAHTVVLGILPVHVAVEYQLPPASRCVLVFEQALGCVLYACFILGRLCVPVFANMSQEPFSTRALVLSIMHATLPGIFMLLLIFFAFLHCWLNAFAEMLRFGDRMFYRDWWNSTSFSNYYRTWNVVVHDWLYSYVYQDGLWLLGGRARGAAMLGVFLVSAVVHEYIFCFVLGFFYPVMLLLFLVFGGPLNFTMHDRRTGPAWNVLMWTLLFLGQGIQVSLYCQEWYARRHCPLPQWLRICHAIQKTPVRSLVRKQRSQVLQGNYASMAKLLSLRAPSLHTTTREPVGHKEGPKCCN</sequence>
<dbReference type="Proteomes" id="UP001057279">
    <property type="component" value="Linkage Group LG03"/>
</dbReference>
<protein>
    <submittedName>
        <fullName evidence="1">Uncharacterized protein</fullName>
    </submittedName>
</protein>
<name>A0ACB9VB56_9CETA</name>
<dbReference type="EMBL" id="CM043028">
    <property type="protein sequence ID" value="KAI4586853.1"/>
    <property type="molecule type" value="Genomic_DNA"/>
</dbReference>
<gene>
    <name evidence="1" type="ORF">MJG53_004640</name>
</gene>
<accession>A0ACB9VB56</accession>
<comment type="caution">
    <text evidence="1">The sequence shown here is derived from an EMBL/GenBank/DDBJ whole genome shotgun (WGS) entry which is preliminary data.</text>
</comment>
<proteinExistence type="predicted"/>
<evidence type="ECO:0000313" key="1">
    <source>
        <dbReference type="EMBL" id="KAI4586853.1"/>
    </source>
</evidence>
<organism evidence="1 2">
    <name type="scientific">Ovis ammon polii x Ovis aries</name>
    <dbReference type="NCBI Taxonomy" id="2918886"/>
    <lineage>
        <taxon>Eukaryota</taxon>
        <taxon>Metazoa</taxon>
        <taxon>Chordata</taxon>
        <taxon>Craniata</taxon>
        <taxon>Vertebrata</taxon>
        <taxon>Euteleostomi</taxon>
        <taxon>Mammalia</taxon>
        <taxon>Eutheria</taxon>
        <taxon>Laurasiatheria</taxon>
        <taxon>Artiodactyla</taxon>
        <taxon>Ruminantia</taxon>
        <taxon>Pecora</taxon>
        <taxon>Bovidae</taxon>
        <taxon>Caprinae</taxon>
        <taxon>Ovis</taxon>
    </lineage>
</organism>
<reference evidence="1" key="1">
    <citation type="submission" date="2022-03" db="EMBL/GenBank/DDBJ databases">
        <title>Genomic analyses of argali, domestic sheep and their hybrids provide insights into chromosomal evolution, heterosis and genetic basis of agronomic traits.</title>
        <authorList>
            <person name="Li M."/>
        </authorList>
    </citation>
    <scope>NUCLEOTIDE SEQUENCE</scope>
    <source>
        <strain evidence="1">F1 hybrid</strain>
    </source>
</reference>